<feature type="region of interest" description="Disordered" evidence="1">
    <location>
        <begin position="130"/>
        <end position="158"/>
    </location>
</feature>
<dbReference type="EMBL" id="AOGT01000328">
    <property type="protein sequence ID" value="EMG50239.1"/>
    <property type="molecule type" value="Genomic_DNA"/>
</dbReference>
<feature type="compositionally biased region" description="Low complexity" evidence="1">
    <location>
        <begin position="274"/>
        <end position="284"/>
    </location>
</feature>
<protein>
    <submittedName>
        <fullName evidence="2">Uncharacterized protein</fullName>
    </submittedName>
</protein>
<evidence type="ECO:0000256" key="1">
    <source>
        <dbReference type="SAM" id="MobiDB-lite"/>
    </source>
</evidence>
<evidence type="ECO:0000313" key="2">
    <source>
        <dbReference type="EMBL" id="EMG50239.1"/>
    </source>
</evidence>
<dbReference type="OMA" id="RCRISII"/>
<proteinExistence type="predicted"/>
<name>M3K612_CANMX</name>
<comment type="caution">
    <text evidence="2">The sequence shown here is derived from an EMBL/GenBank/DDBJ whole genome shotgun (WGS) entry which is preliminary data.</text>
</comment>
<keyword evidence="3" id="KW-1185">Reference proteome</keyword>
<dbReference type="eggNOG" id="ENOG502RQ1G">
    <property type="taxonomic scope" value="Eukaryota"/>
</dbReference>
<reference evidence="2 3" key="1">
    <citation type="submission" date="2013-02" db="EMBL/GenBank/DDBJ databases">
        <title>Genome sequence of Candida maltosa Xu316, a potential industrial strain for xylitol and ethanol production.</title>
        <authorList>
            <person name="Yu J."/>
            <person name="Wang Q."/>
            <person name="Geng X."/>
            <person name="Bao W."/>
            <person name="He P."/>
            <person name="Cai J."/>
        </authorList>
    </citation>
    <scope>NUCLEOTIDE SEQUENCE [LARGE SCALE GENOMIC DNA]</scope>
    <source>
        <strain evidence="3">Xu316</strain>
    </source>
</reference>
<organism evidence="2 3">
    <name type="scientific">Candida maltosa (strain Xu316)</name>
    <name type="common">Yeast</name>
    <dbReference type="NCBI Taxonomy" id="1245528"/>
    <lineage>
        <taxon>Eukaryota</taxon>
        <taxon>Fungi</taxon>
        <taxon>Dikarya</taxon>
        <taxon>Ascomycota</taxon>
        <taxon>Saccharomycotina</taxon>
        <taxon>Pichiomycetes</taxon>
        <taxon>Debaryomycetaceae</taxon>
        <taxon>Candida/Lodderomyces clade</taxon>
        <taxon>Candida</taxon>
    </lineage>
</organism>
<evidence type="ECO:0000313" key="3">
    <source>
        <dbReference type="Proteomes" id="UP000011777"/>
    </source>
</evidence>
<accession>M3K612</accession>
<sequence>MPRWYSLLYKPHPNASLQKFSRESFDPVNDPSEAGAIYTNYGWFYIPARYYLNSDIINVMNRELELSGADNNTPPEEIQDFIYDWCIWNPPLTRIRPKKQKKDEESLERLFNDELHIEESEHQKRKELLNDKLKSKLKTDEDEPAKKPKSKTKAKEKVDDGRKRELRFRFNEETGKYDISGKITLIHAWTYFKSKSYDIIKNGGTYAEIGKMWKSLPQEEQEKLRSEYTQLLKDGFDSQRGENVPLTTRLGEAQPDGYRPMLALTPSQKRAPPKTTKSKQTTKD</sequence>
<dbReference type="AlphaFoldDB" id="M3K612"/>
<dbReference type="OrthoDB" id="4020759at2759"/>
<feature type="region of interest" description="Disordered" evidence="1">
    <location>
        <begin position="248"/>
        <end position="284"/>
    </location>
</feature>
<dbReference type="Proteomes" id="UP000011777">
    <property type="component" value="Unassembled WGS sequence"/>
</dbReference>
<gene>
    <name evidence="2" type="ORF">G210_4735</name>
</gene>
<feature type="compositionally biased region" description="Basic and acidic residues" evidence="1">
    <location>
        <begin position="130"/>
        <end position="139"/>
    </location>
</feature>
<dbReference type="HOGENOM" id="CLU_857893_0_0_1"/>
<dbReference type="STRING" id="1245528.M3K612"/>